<evidence type="ECO:0000256" key="2">
    <source>
        <dbReference type="SAM" id="SignalP"/>
    </source>
</evidence>
<keyword evidence="2" id="KW-0732">Signal</keyword>
<proteinExistence type="predicted"/>
<keyword evidence="4" id="KW-1185">Reference proteome</keyword>
<accession>A0AAV6QDB2</accession>
<reference evidence="3 4" key="1">
    <citation type="journal article" date="2021" name="Sci. Rep.">
        <title>Chromosome anchoring in Senegalese sole (Solea senegalensis) reveals sex-associated markers and genome rearrangements in flatfish.</title>
        <authorList>
            <person name="Guerrero-Cozar I."/>
            <person name="Gomez-Garrido J."/>
            <person name="Berbel C."/>
            <person name="Martinez-Blanch J.F."/>
            <person name="Alioto T."/>
            <person name="Claros M.G."/>
            <person name="Gagnaire P.A."/>
            <person name="Manchado M."/>
        </authorList>
    </citation>
    <scope>NUCLEOTIDE SEQUENCE [LARGE SCALE GENOMIC DNA]</scope>
    <source>
        <strain evidence="3">Sse05_10M</strain>
    </source>
</reference>
<gene>
    <name evidence="3" type="ORF">JOB18_008271</name>
</gene>
<feature type="signal peptide" evidence="2">
    <location>
        <begin position="1"/>
        <end position="30"/>
    </location>
</feature>
<evidence type="ECO:0000313" key="4">
    <source>
        <dbReference type="Proteomes" id="UP000693946"/>
    </source>
</evidence>
<feature type="region of interest" description="Disordered" evidence="1">
    <location>
        <begin position="33"/>
        <end position="77"/>
    </location>
</feature>
<evidence type="ECO:0000256" key="1">
    <source>
        <dbReference type="SAM" id="MobiDB-lite"/>
    </source>
</evidence>
<comment type="caution">
    <text evidence="3">The sequence shown here is derived from an EMBL/GenBank/DDBJ whole genome shotgun (WGS) entry which is preliminary data.</text>
</comment>
<organism evidence="3 4">
    <name type="scientific">Solea senegalensis</name>
    <name type="common">Senegalese sole</name>
    <dbReference type="NCBI Taxonomy" id="28829"/>
    <lineage>
        <taxon>Eukaryota</taxon>
        <taxon>Metazoa</taxon>
        <taxon>Chordata</taxon>
        <taxon>Craniata</taxon>
        <taxon>Vertebrata</taxon>
        <taxon>Euteleostomi</taxon>
        <taxon>Actinopterygii</taxon>
        <taxon>Neopterygii</taxon>
        <taxon>Teleostei</taxon>
        <taxon>Neoteleostei</taxon>
        <taxon>Acanthomorphata</taxon>
        <taxon>Carangaria</taxon>
        <taxon>Pleuronectiformes</taxon>
        <taxon>Pleuronectoidei</taxon>
        <taxon>Soleidae</taxon>
        <taxon>Solea</taxon>
    </lineage>
</organism>
<dbReference type="EMBL" id="JAGKHQ010000017">
    <property type="protein sequence ID" value="KAG7489270.1"/>
    <property type="molecule type" value="Genomic_DNA"/>
</dbReference>
<evidence type="ECO:0000313" key="3">
    <source>
        <dbReference type="EMBL" id="KAG7489270.1"/>
    </source>
</evidence>
<dbReference type="AlphaFoldDB" id="A0AAV6QDB2"/>
<dbReference type="Proteomes" id="UP000693946">
    <property type="component" value="Linkage Group LG5"/>
</dbReference>
<name>A0AAV6QDB2_SOLSE</name>
<feature type="chain" id="PRO_5043507307" evidence="2">
    <location>
        <begin position="31"/>
        <end position="271"/>
    </location>
</feature>
<sequence length="271" mass="29807">MISVSYILLCGQFFLLLSVIFLQCLEGIHSQNSSTAEPPASASPGQGATGLPFSEQPPSPGVEKYDIPAESDNETERFEYRPPSPVVLCSYLPEEFIFCQDPVDHAGNYTALQELGHGCAGWGGQTQKEIIPPRRRPLHQIHRTLFHHHTAVLLLPGLLRCRPLLPGSHRHRRREAAHSGGFGDLVVRGSDPAHHWRPDAQRLQQLVHVLLRPTAERKPGLDSSTSSSSAARGASSPFFFIFSCCLSCLPAKLIKITATSKLEHRATDGER</sequence>
<protein>
    <submittedName>
        <fullName evidence="3">TM2 domain-containing protein 2</fullName>
    </submittedName>
</protein>
<feature type="compositionally biased region" description="Low complexity" evidence="1">
    <location>
        <begin position="33"/>
        <end position="44"/>
    </location>
</feature>